<organism evidence="1 2">
    <name type="scientific">Phytophthora infestans</name>
    <name type="common">Potato late blight agent</name>
    <name type="synonym">Botrytis infestans</name>
    <dbReference type="NCBI Taxonomy" id="4787"/>
    <lineage>
        <taxon>Eukaryota</taxon>
        <taxon>Sar</taxon>
        <taxon>Stramenopiles</taxon>
        <taxon>Oomycota</taxon>
        <taxon>Peronosporomycetes</taxon>
        <taxon>Peronosporales</taxon>
        <taxon>Peronosporaceae</taxon>
        <taxon>Phytophthora</taxon>
    </lineage>
</organism>
<reference evidence="1" key="1">
    <citation type="submission" date="2020-03" db="EMBL/GenBank/DDBJ databases">
        <title>Hybrid Assembly of Korean Phytophthora infestans isolates.</title>
        <authorList>
            <person name="Prokchorchik M."/>
            <person name="Lee Y."/>
            <person name="Seo J."/>
            <person name="Cho J.-H."/>
            <person name="Park Y.-E."/>
            <person name="Jang D.-C."/>
            <person name="Im J.-S."/>
            <person name="Choi J.-G."/>
            <person name="Park H.-J."/>
            <person name="Lee G.-B."/>
            <person name="Lee Y.-G."/>
            <person name="Hong S.-Y."/>
            <person name="Cho K."/>
            <person name="Sohn K.H."/>
        </authorList>
    </citation>
    <scope>NUCLEOTIDE SEQUENCE</scope>
    <source>
        <strain evidence="1">KR_2_A2</strain>
    </source>
</reference>
<comment type="caution">
    <text evidence="1">The sequence shown here is derived from an EMBL/GenBank/DDBJ whole genome shotgun (WGS) entry which is preliminary data.</text>
</comment>
<proteinExistence type="predicted"/>
<protein>
    <submittedName>
        <fullName evidence="1">Uncharacterized protein</fullName>
    </submittedName>
</protein>
<evidence type="ECO:0000313" key="2">
    <source>
        <dbReference type="Proteomes" id="UP000704712"/>
    </source>
</evidence>
<dbReference type="Proteomes" id="UP000704712">
    <property type="component" value="Unassembled WGS sequence"/>
</dbReference>
<dbReference type="AlphaFoldDB" id="A0A8S9V2I6"/>
<evidence type="ECO:0000313" key="1">
    <source>
        <dbReference type="EMBL" id="KAF4145694.1"/>
    </source>
</evidence>
<accession>A0A8S9V2I6</accession>
<gene>
    <name evidence="1" type="ORF">GN958_ATG05111</name>
</gene>
<name>A0A8S9V2I6_PHYIN</name>
<dbReference type="EMBL" id="JAACNO010000699">
    <property type="protein sequence ID" value="KAF4145694.1"/>
    <property type="molecule type" value="Genomic_DNA"/>
</dbReference>
<sequence length="117" mass="13193">MTGKCVFNIPTPKAIRSWPIAISHFDGMDAALTWVKLFTILLGNPMNRMEPLSIYKNFVLSAITTGSLFVAEKPLLRLHRSLATVFTNPEDILRSPIFDSDWIKAQTTWEQLAAAWS</sequence>